<evidence type="ECO:0000313" key="1">
    <source>
        <dbReference type="EMBL" id="EQB60959.1"/>
    </source>
</evidence>
<gene>
    <name evidence="1" type="ORF">NAPIS_ORF01469</name>
</gene>
<reference evidence="1 2" key="1">
    <citation type="journal article" date="2013" name="BMC Genomics">
        <title>Genome sequencing and comparative genomics of honey bee microsporidia, Nosema apis reveal novel insights into host-parasite interactions.</title>
        <authorList>
            <person name="Chen Yp."/>
            <person name="Pettis J.S."/>
            <person name="Zhao Y."/>
            <person name="Liu X."/>
            <person name="Tallon L.J."/>
            <person name="Sadzewicz L.D."/>
            <person name="Li R."/>
            <person name="Zheng H."/>
            <person name="Huang S."/>
            <person name="Zhang X."/>
            <person name="Hamilton M.C."/>
            <person name="Pernal S.F."/>
            <person name="Melathopoulos A.P."/>
            <person name="Yan X."/>
            <person name="Evans J.D."/>
        </authorList>
    </citation>
    <scope>NUCLEOTIDE SEQUENCE [LARGE SCALE GENOMIC DNA]</scope>
    <source>
        <strain evidence="1 2">BRL 01</strain>
    </source>
</reference>
<name>T0L8Z3_9MICR</name>
<dbReference type="HOGENOM" id="CLU_1855829_0_0_1"/>
<dbReference type="AlphaFoldDB" id="T0L8Z3"/>
<evidence type="ECO:0000313" key="2">
    <source>
        <dbReference type="Proteomes" id="UP000053780"/>
    </source>
</evidence>
<organism evidence="1 2">
    <name type="scientific">Vairimorpha apis BRL 01</name>
    <dbReference type="NCBI Taxonomy" id="1037528"/>
    <lineage>
        <taxon>Eukaryota</taxon>
        <taxon>Fungi</taxon>
        <taxon>Fungi incertae sedis</taxon>
        <taxon>Microsporidia</taxon>
        <taxon>Nosematidae</taxon>
        <taxon>Vairimorpha</taxon>
    </lineage>
</organism>
<accession>T0L8Z3</accession>
<dbReference type="EMBL" id="KE647196">
    <property type="protein sequence ID" value="EQB60959.1"/>
    <property type="molecule type" value="Genomic_DNA"/>
</dbReference>
<proteinExistence type="predicted"/>
<dbReference type="Proteomes" id="UP000053780">
    <property type="component" value="Unassembled WGS sequence"/>
</dbReference>
<dbReference type="VEuPathDB" id="MicrosporidiaDB:NAPIS_ORF01469"/>
<sequence>MLHILTLITSYPLILRNIETEGDITYAYLDIQCQSEYTISLEYNDVIDNPEKWQHIYTVPNLTYNNLPNPNNNLNDSETNLNNNNFYDSEPSPTNNNNNSIIIQLDQDLQPGYYTFKLTSPTFYTYTQPFKKNTIHSL</sequence>
<keyword evidence="2" id="KW-1185">Reference proteome</keyword>
<protein>
    <submittedName>
        <fullName evidence="1">Uncharacterized protein</fullName>
    </submittedName>
</protein>